<accession>A0ABR7N353</accession>
<gene>
    <name evidence="3" type="ORF">H8704_10455</name>
</gene>
<feature type="domain" description="Cell wall hydrolase SleB" evidence="2">
    <location>
        <begin position="70"/>
        <end position="145"/>
    </location>
</feature>
<evidence type="ECO:0000313" key="3">
    <source>
        <dbReference type="EMBL" id="MBC8563041.1"/>
    </source>
</evidence>
<dbReference type="InterPro" id="IPR042047">
    <property type="entry name" value="SleB_dom1"/>
</dbReference>
<feature type="chain" id="PRO_5046186621" evidence="1">
    <location>
        <begin position="23"/>
        <end position="179"/>
    </location>
</feature>
<reference evidence="3 4" key="1">
    <citation type="submission" date="2020-08" db="EMBL/GenBank/DDBJ databases">
        <title>Genome public.</title>
        <authorList>
            <person name="Liu C."/>
            <person name="Sun Q."/>
        </authorList>
    </citation>
    <scope>NUCLEOTIDE SEQUENCE [LARGE SCALE GENOMIC DNA]</scope>
    <source>
        <strain evidence="3 4">NSJ-37</strain>
    </source>
</reference>
<name>A0ABR7N353_9FIRM</name>
<dbReference type="InterPro" id="IPR011105">
    <property type="entry name" value="Cell_wall_hydrolase_SleB"/>
</dbReference>
<sequence length="179" mass="19992">MKFKKYATLLLFAMLIFGFSKNTVSVAAKVSTTTTKSAVNTKNKKSGAKSYNKSDLRLMASIINCEAGAESYQGKVAVGIVVMNRVSSKAFPNTIRKVVYQRGQFSPVRNGALKKRLAQYDAGKIKNSQWKDCIKAAKNVLSGQNYIMYRGNKKNFDSFHFFSVYLSGARFRLGGHRFK</sequence>
<feature type="signal peptide" evidence="1">
    <location>
        <begin position="1"/>
        <end position="22"/>
    </location>
</feature>
<dbReference type="GO" id="GO:0016787">
    <property type="term" value="F:hydrolase activity"/>
    <property type="evidence" value="ECO:0007669"/>
    <property type="project" value="UniProtKB-KW"/>
</dbReference>
<dbReference type="Gene3D" id="1.10.10.2520">
    <property type="entry name" value="Cell wall hydrolase SleB, domain 1"/>
    <property type="match status" value="1"/>
</dbReference>
<keyword evidence="4" id="KW-1185">Reference proteome</keyword>
<dbReference type="EMBL" id="JACRSX010000015">
    <property type="protein sequence ID" value="MBC8563041.1"/>
    <property type="molecule type" value="Genomic_DNA"/>
</dbReference>
<evidence type="ECO:0000256" key="1">
    <source>
        <dbReference type="SAM" id="SignalP"/>
    </source>
</evidence>
<organism evidence="3 4">
    <name type="scientific">Jutongia huaianensis</name>
    <dbReference type="NCBI Taxonomy" id="2763668"/>
    <lineage>
        <taxon>Bacteria</taxon>
        <taxon>Bacillati</taxon>
        <taxon>Bacillota</taxon>
        <taxon>Clostridia</taxon>
        <taxon>Lachnospirales</taxon>
        <taxon>Lachnospiraceae</taxon>
        <taxon>Jutongia</taxon>
    </lineage>
</organism>
<dbReference type="Pfam" id="PF07486">
    <property type="entry name" value="Hydrolase_2"/>
    <property type="match status" value="1"/>
</dbReference>
<proteinExistence type="predicted"/>
<keyword evidence="1" id="KW-0732">Signal</keyword>
<protein>
    <submittedName>
        <fullName evidence="3">Cell wall hydrolase</fullName>
    </submittedName>
</protein>
<dbReference type="Proteomes" id="UP000606193">
    <property type="component" value="Unassembled WGS sequence"/>
</dbReference>
<dbReference type="RefSeq" id="WP_118676214.1">
    <property type="nucleotide sequence ID" value="NZ_JACRSX010000015.1"/>
</dbReference>
<keyword evidence="3" id="KW-0378">Hydrolase</keyword>
<evidence type="ECO:0000259" key="2">
    <source>
        <dbReference type="Pfam" id="PF07486"/>
    </source>
</evidence>
<comment type="caution">
    <text evidence="3">The sequence shown here is derived from an EMBL/GenBank/DDBJ whole genome shotgun (WGS) entry which is preliminary data.</text>
</comment>
<evidence type="ECO:0000313" key="4">
    <source>
        <dbReference type="Proteomes" id="UP000606193"/>
    </source>
</evidence>